<name>A0ABR1IP34_9AGAR</name>
<dbReference type="PROSITE" id="PS51469">
    <property type="entry name" value="SUN"/>
    <property type="match status" value="1"/>
</dbReference>
<evidence type="ECO:0000256" key="1">
    <source>
        <dbReference type="ARBA" id="ARBA00004370"/>
    </source>
</evidence>
<dbReference type="Gene3D" id="2.60.120.260">
    <property type="entry name" value="Galactose-binding domain-like"/>
    <property type="match status" value="1"/>
</dbReference>
<evidence type="ECO:0000313" key="6">
    <source>
        <dbReference type="EMBL" id="KAK7434741.1"/>
    </source>
</evidence>
<keyword evidence="2" id="KW-0812">Transmembrane</keyword>
<evidence type="ECO:0000313" key="7">
    <source>
        <dbReference type="Proteomes" id="UP001498398"/>
    </source>
</evidence>
<dbReference type="Proteomes" id="UP001498398">
    <property type="component" value="Unassembled WGS sequence"/>
</dbReference>
<dbReference type="InterPro" id="IPR012919">
    <property type="entry name" value="SUN_dom"/>
</dbReference>
<evidence type="ECO:0000256" key="3">
    <source>
        <dbReference type="ARBA" id="ARBA00022989"/>
    </source>
</evidence>
<dbReference type="InterPro" id="IPR045119">
    <property type="entry name" value="SUN1-5"/>
</dbReference>
<accession>A0ABR1IP34</accession>
<proteinExistence type="predicted"/>
<dbReference type="Pfam" id="PF07738">
    <property type="entry name" value="Sad1_UNC"/>
    <property type="match status" value="2"/>
</dbReference>
<sequence length="171" mass="19158">MDKYEWDQKHQDFVPPQAVIEETIRIGHCWSFAGSNGHIGIQLVTPITLSQVTLYYPNARQILPKELRQAPKNILIWALLQKEWLPMLGGELPVRPMSDFMRKDRKAPSHGAGGVFVAVGSIAYRPEDGTKQVFTLSELLASKCNAIVMEVVDNWGGNETCIYRIAVHGAE</sequence>
<keyword evidence="7" id="KW-1185">Reference proteome</keyword>
<evidence type="ECO:0000256" key="4">
    <source>
        <dbReference type="ARBA" id="ARBA00023136"/>
    </source>
</evidence>
<gene>
    <name evidence="6" type="primary">SUN3_3</name>
    <name evidence="6" type="ORF">VKT23_020019</name>
</gene>
<keyword evidence="3" id="KW-1133">Transmembrane helix</keyword>
<comment type="subcellular location">
    <subcellularLocation>
        <location evidence="1">Membrane</location>
    </subcellularLocation>
</comment>
<dbReference type="PANTHER" id="PTHR12911:SF8">
    <property type="entry name" value="KLAROID PROTEIN-RELATED"/>
    <property type="match status" value="1"/>
</dbReference>
<evidence type="ECO:0000256" key="2">
    <source>
        <dbReference type="ARBA" id="ARBA00022692"/>
    </source>
</evidence>
<reference evidence="6 7" key="1">
    <citation type="submission" date="2024-01" db="EMBL/GenBank/DDBJ databases">
        <title>A draft genome for the cacao thread blight pathogen Marasmiellus scandens.</title>
        <authorList>
            <person name="Baruah I.K."/>
            <person name="Leung J."/>
            <person name="Bukari Y."/>
            <person name="Amoako-Attah I."/>
            <person name="Meinhardt L.W."/>
            <person name="Bailey B.A."/>
            <person name="Cohen S.P."/>
        </authorList>
    </citation>
    <scope>NUCLEOTIDE SEQUENCE [LARGE SCALE GENOMIC DNA]</scope>
    <source>
        <strain evidence="6 7">GH-19</strain>
    </source>
</reference>
<dbReference type="EMBL" id="JBANRG010000117">
    <property type="protein sequence ID" value="KAK7434741.1"/>
    <property type="molecule type" value="Genomic_DNA"/>
</dbReference>
<keyword evidence="4" id="KW-0472">Membrane</keyword>
<comment type="caution">
    <text evidence="6">The sequence shown here is derived from an EMBL/GenBank/DDBJ whole genome shotgun (WGS) entry which is preliminary data.</text>
</comment>
<organism evidence="6 7">
    <name type="scientific">Marasmiellus scandens</name>
    <dbReference type="NCBI Taxonomy" id="2682957"/>
    <lineage>
        <taxon>Eukaryota</taxon>
        <taxon>Fungi</taxon>
        <taxon>Dikarya</taxon>
        <taxon>Basidiomycota</taxon>
        <taxon>Agaricomycotina</taxon>
        <taxon>Agaricomycetes</taxon>
        <taxon>Agaricomycetidae</taxon>
        <taxon>Agaricales</taxon>
        <taxon>Marasmiineae</taxon>
        <taxon>Omphalotaceae</taxon>
        <taxon>Marasmiellus</taxon>
    </lineage>
</organism>
<evidence type="ECO:0000259" key="5">
    <source>
        <dbReference type="PROSITE" id="PS51469"/>
    </source>
</evidence>
<feature type="domain" description="SUN" evidence="5">
    <location>
        <begin position="1"/>
        <end position="171"/>
    </location>
</feature>
<protein>
    <submittedName>
        <fullName evidence="6">SUN domain-containing protein 3</fullName>
    </submittedName>
</protein>
<dbReference type="PANTHER" id="PTHR12911">
    <property type="entry name" value="SAD1/UNC-84-LIKE PROTEIN-RELATED"/>
    <property type="match status" value="1"/>
</dbReference>